<dbReference type="NCBIfam" id="TIGR02985">
    <property type="entry name" value="Sig70_bacteroi1"/>
    <property type="match status" value="1"/>
</dbReference>
<dbReference type="InterPro" id="IPR014284">
    <property type="entry name" value="RNA_pol_sigma-70_dom"/>
</dbReference>
<dbReference type="SUPFAM" id="SSF88946">
    <property type="entry name" value="Sigma2 domain of RNA polymerase sigma factors"/>
    <property type="match status" value="1"/>
</dbReference>
<dbReference type="InterPro" id="IPR014327">
    <property type="entry name" value="RNA_pol_sigma70_bacteroid"/>
</dbReference>
<dbReference type="GO" id="GO:0016987">
    <property type="term" value="F:sigma factor activity"/>
    <property type="evidence" value="ECO:0007669"/>
    <property type="project" value="UniProtKB-KW"/>
</dbReference>
<dbReference type="InterPro" id="IPR007627">
    <property type="entry name" value="RNA_pol_sigma70_r2"/>
</dbReference>
<feature type="domain" description="RNA polymerase sigma factor 70 region 4 type 2" evidence="6">
    <location>
        <begin position="118"/>
        <end position="169"/>
    </location>
</feature>
<dbReference type="SUPFAM" id="SSF88659">
    <property type="entry name" value="Sigma3 and sigma4 domains of RNA polymerase sigma factors"/>
    <property type="match status" value="1"/>
</dbReference>
<dbReference type="GO" id="GO:0006352">
    <property type="term" value="P:DNA-templated transcription initiation"/>
    <property type="evidence" value="ECO:0007669"/>
    <property type="project" value="InterPro"/>
</dbReference>
<evidence type="ECO:0000313" key="8">
    <source>
        <dbReference type="Proteomes" id="UP000283426"/>
    </source>
</evidence>
<evidence type="ECO:0000259" key="5">
    <source>
        <dbReference type="Pfam" id="PF04542"/>
    </source>
</evidence>
<dbReference type="Proteomes" id="UP000283426">
    <property type="component" value="Unassembled WGS sequence"/>
</dbReference>
<name>A0A412WGF0_9BACT</name>
<reference evidence="7 8" key="1">
    <citation type="submission" date="2018-08" db="EMBL/GenBank/DDBJ databases">
        <title>A genome reference for cultivated species of the human gut microbiota.</title>
        <authorList>
            <person name="Zou Y."/>
            <person name="Xue W."/>
            <person name="Luo G."/>
        </authorList>
    </citation>
    <scope>NUCLEOTIDE SEQUENCE [LARGE SCALE GENOMIC DNA]</scope>
    <source>
        <strain evidence="7 8">AF14-6AC</strain>
    </source>
</reference>
<accession>A0A412WGF0</accession>
<dbReference type="Gene3D" id="1.10.10.10">
    <property type="entry name" value="Winged helix-like DNA-binding domain superfamily/Winged helix DNA-binding domain"/>
    <property type="match status" value="1"/>
</dbReference>
<sequence length="202" mass="24359">MEKEIQEEEKLFYRMQKDDWNAFAYFFDSYAEQLYHYALGFVRYREEAEDIVQKAFLQMWTNRKKMVYIGPVYAYLCRSVKNSCINYHLRKKVEERYRQEMLMTEADEEDNFEELYARLQAVMDKLPPKCREIFILGCVESMSYKEIADQLNISINTVKTQMKVAYKKIKDELDDKNMKIMALIFGLYPNKNPSRLSLYPIK</sequence>
<dbReference type="RefSeq" id="WP_118108050.1">
    <property type="nucleotide sequence ID" value="NZ_QRYI01000031.1"/>
</dbReference>
<evidence type="ECO:0000256" key="2">
    <source>
        <dbReference type="ARBA" id="ARBA00023015"/>
    </source>
</evidence>
<evidence type="ECO:0000259" key="6">
    <source>
        <dbReference type="Pfam" id="PF08281"/>
    </source>
</evidence>
<dbReference type="NCBIfam" id="TIGR02937">
    <property type="entry name" value="sigma70-ECF"/>
    <property type="match status" value="1"/>
</dbReference>
<dbReference type="InterPro" id="IPR039425">
    <property type="entry name" value="RNA_pol_sigma-70-like"/>
</dbReference>
<evidence type="ECO:0000256" key="1">
    <source>
        <dbReference type="ARBA" id="ARBA00010641"/>
    </source>
</evidence>
<keyword evidence="4" id="KW-0804">Transcription</keyword>
<evidence type="ECO:0000256" key="4">
    <source>
        <dbReference type="ARBA" id="ARBA00023163"/>
    </source>
</evidence>
<proteinExistence type="inferred from homology"/>
<dbReference type="InterPro" id="IPR036388">
    <property type="entry name" value="WH-like_DNA-bd_sf"/>
</dbReference>
<gene>
    <name evidence="7" type="ORF">DWW24_09855</name>
</gene>
<feature type="domain" description="RNA polymerase sigma-70 region 2" evidence="5">
    <location>
        <begin position="27"/>
        <end position="92"/>
    </location>
</feature>
<dbReference type="PANTHER" id="PTHR43133">
    <property type="entry name" value="RNA POLYMERASE ECF-TYPE SIGMA FACTO"/>
    <property type="match status" value="1"/>
</dbReference>
<dbReference type="EMBL" id="QRYW01000019">
    <property type="protein sequence ID" value="RGV26286.1"/>
    <property type="molecule type" value="Genomic_DNA"/>
</dbReference>
<comment type="similarity">
    <text evidence="1">Belongs to the sigma-70 factor family. ECF subfamily.</text>
</comment>
<evidence type="ECO:0000256" key="3">
    <source>
        <dbReference type="ARBA" id="ARBA00023082"/>
    </source>
</evidence>
<keyword evidence="3" id="KW-0731">Sigma factor</keyword>
<protein>
    <submittedName>
        <fullName evidence="7">RNA polymerase sigma-70 factor</fullName>
    </submittedName>
</protein>
<dbReference type="InterPro" id="IPR013324">
    <property type="entry name" value="RNA_pol_sigma_r3/r4-like"/>
</dbReference>
<evidence type="ECO:0000313" key="7">
    <source>
        <dbReference type="EMBL" id="RGV26286.1"/>
    </source>
</evidence>
<dbReference type="InterPro" id="IPR013325">
    <property type="entry name" value="RNA_pol_sigma_r2"/>
</dbReference>
<organism evidence="7 8">
    <name type="scientific">Odoribacter splanchnicus</name>
    <dbReference type="NCBI Taxonomy" id="28118"/>
    <lineage>
        <taxon>Bacteria</taxon>
        <taxon>Pseudomonadati</taxon>
        <taxon>Bacteroidota</taxon>
        <taxon>Bacteroidia</taxon>
        <taxon>Bacteroidales</taxon>
        <taxon>Odoribacteraceae</taxon>
        <taxon>Odoribacter</taxon>
    </lineage>
</organism>
<dbReference type="CDD" id="cd06171">
    <property type="entry name" value="Sigma70_r4"/>
    <property type="match status" value="1"/>
</dbReference>
<keyword evidence="2" id="KW-0805">Transcription regulation</keyword>
<dbReference type="Gene3D" id="1.10.1740.10">
    <property type="match status" value="1"/>
</dbReference>
<dbReference type="Pfam" id="PF08281">
    <property type="entry name" value="Sigma70_r4_2"/>
    <property type="match status" value="1"/>
</dbReference>
<comment type="caution">
    <text evidence="7">The sequence shown here is derived from an EMBL/GenBank/DDBJ whole genome shotgun (WGS) entry which is preliminary data.</text>
</comment>
<dbReference type="InterPro" id="IPR013249">
    <property type="entry name" value="RNA_pol_sigma70_r4_t2"/>
</dbReference>
<dbReference type="GO" id="GO:0003677">
    <property type="term" value="F:DNA binding"/>
    <property type="evidence" value="ECO:0007669"/>
    <property type="project" value="InterPro"/>
</dbReference>
<dbReference type="Pfam" id="PF04542">
    <property type="entry name" value="Sigma70_r2"/>
    <property type="match status" value="1"/>
</dbReference>
<dbReference type="AlphaFoldDB" id="A0A412WGF0"/>
<dbReference type="PANTHER" id="PTHR43133:SF46">
    <property type="entry name" value="RNA POLYMERASE SIGMA-70 FACTOR ECF SUBFAMILY"/>
    <property type="match status" value="1"/>
</dbReference>